<reference evidence="2" key="1">
    <citation type="submission" date="2021-01" db="EMBL/GenBank/DDBJ databases">
        <title>Whole genome shotgun sequence of Actinoplanes rishiriensis NBRC 108556.</title>
        <authorList>
            <person name="Komaki H."/>
            <person name="Tamura T."/>
        </authorList>
    </citation>
    <scope>NUCLEOTIDE SEQUENCE</scope>
    <source>
        <strain evidence="2">NBRC 108556</strain>
    </source>
</reference>
<evidence type="ECO:0000313" key="3">
    <source>
        <dbReference type="Proteomes" id="UP000636960"/>
    </source>
</evidence>
<evidence type="ECO:0000313" key="2">
    <source>
        <dbReference type="EMBL" id="GIE98979.1"/>
    </source>
</evidence>
<feature type="region of interest" description="Disordered" evidence="1">
    <location>
        <begin position="1"/>
        <end position="45"/>
    </location>
</feature>
<feature type="compositionally biased region" description="Low complexity" evidence="1">
    <location>
        <begin position="10"/>
        <end position="24"/>
    </location>
</feature>
<keyword evidence="3" id="KW-1185">Reference proteome</keyword>
<protein>
    <submittedName>
        <fullName evidence="2">Uncharacterized protein</fullName>
    </submittedName>
</protein>
<sequence length="186" mass="19604">MKKRRRRNAAADQEPAAANGDAAETPPEEAPHLSGHLPAEAIHGSGQIRTEAGRYLRLTARDETPARFGAPPGGVDDAARRVWRIAFGLLVRKRFEPDSPLAEISRTVVAAVHEHSVAGLPPLDAEMLVRDALGEPVPLADIDASVLVAVHLLLFASLADELALGDGELDAIIAEAEEEAAAAALV</sequence>
<accession>A0A919MXT0</accession>
<dbReference type="EMBL" id="BOMV01000069">
    <property type="protein sequence ID" value="GIE98979.1"/>
    <property type="molecule type" value="Genomic_DNA"/>
</dbReference>
<comment type="caution">
    <text evidence="2">The sequence shown here is derived from an EMBL/GenBank/DDBJ whole genome shotgun (WGS) entry which is preliminary data.</text>
</comment>
<gene>
    <name evidence="2" type="ORF">Ari01nite_64440</name>
</gene>
<dbReference type="AlphaFoldDB" id="A0A919MXT0"/>
<name>A0A919MXT0_9ACTN</name>
<evidence type="ECO:0000256" key="1">
    <source>
        <dbReference type="SAM" id="MobiDB-lite"/>
    </source>
</evidence>
<dbReference type="Proteomes" id="UP000636960">
    <property type="component" value="Unassembled WGS sequence"/>
</dbReference>
<proteinExistence type="predicted"/>
<organism evidence="2 3">
    <name type="scientific">Paractinoplanes rishiriensis</name>
    <dbReference type="NCBI Taxonomy" id="1050105"/>
    <lineage>
        <taxon>Bacteria</taxon>
        <taxon>Bacillati</taxon>
        <taxon>Actinomycetota</taxon>
        <taxon>Actinomycetes</taxon>
        <taxon>Micromonosporales</taxon>
        <taxon>Micromonosporaceae</taxon>
        <taxon>Paractinoplanes</taxon>
    </lineage>
</organism>
<dbReference type="RefSeq" id="WP_203785998.1">
    <property type="nucleotide sequence ID" value="NZ_BOMV01000069.1"/>
</dbReference>